<name>A0A9N9FL94_9GLOM</name>
<sequence>METIEIESEPSTETMPKTMPETMPEIMSETMPETIDYLLPTSNEGNRCEVCNQIFDKSMALTTINRHFERFYPIYYSTIKQCKFKQLNLYSPNDRLRVDALNKHLLEWIVINQQSFLLVENASFINFIRELDSHYRLLCHQTLSTWINKEYELYKDTIKIELCRILLDIISFNKNHTVINQANLIIRILKKIDIGKKLLGITTDNAANMCSMGRILQKKMLSEFNNNVKLRNSSSLLRELKKICEMKNVSFLMPEADMKTHILVASNKTLDQSYPIVQEWKNVWDLIIILEPIYHATMMLSSLKFSTQGDLCMIFQGLIRHLTNYTNSELTTQSAMSNAIKTKLESYWCYLNRSSIISDLLDPYNKLATYESENRKTAINMLHQVFEKYEPDGKNKPLLSEITTTKTA</sequence>
<evidence type="ECO:0000256" key="3">
    <source>
        <dbReference type="ARBA" id="ARBA00022771"/>
    </source>
</evidence>
<protein>
    <submittedName>
        <fullName evidence="6">323_t:CDS:1</fullName>
    </submittedName>
</protein>
<comment type="caution">
    <text evidence="6">The sequence shown here is derived from an EMBL/GenBank/DDBJ whole genome shotgun (WGS) entry which is preliminary data.</text>
</comment>
<dbReference type="SUPFAM" id="SSF53098">
    <property type="entry name" value="Ribonuclease H-like"/>
    <property type="match status" value="1"/>
</dbReference>
<keyword evidence="7" id="KW-1185">Reference proteome</keyword>
<evidence type="ECO:0000256" key="1">
    <source>
        <dbReference type="ARBA" id="ARBA00004123"/>
    </source>
</evidence>
<comment type="subcellular location">
    <subcellularLocation>
        <location evidence="1">Nucleus</location>
    </subcellularLocation>
</comment>
<dbReference type="PANTHER" id="PTHR46481">
    <property type="entry name" value="ZINC FINGER BED DOMAIN-CONTAINING PROTEIN 4"/>
    <property type="match status" value="1"/>
</dbReference>
<accession>A0A9N9FL94</accession>
<evidence type="ECO:0000256" key="5">
    <source>
        <dbReference type="ARBA" id="ARBA00023242"/>
    </source>
</evidence>
<keyword evidence="2" id="KW-0479">Metal-binding</keyword>
<dbReference type="InterPro" id="IPR012337">
    <property type="entry name" value="RNaseH-like_sf"/>
</dbReference>
<reference evidence="6" key="1">
    <citation type="submission" date="2021-06" db="EMBL/GenBank/DDBJ databases">
        <authorList>
            <person name="Kallberg Y."/>
            <person name="Tangrot J."/>
            <person name="Rosling A."/>
        </authorList>
    </citation>
    <scope>NUCLEOTIDE SEQUENCE</scope>
    <source>
        <strain evidence="6">FL966</strain>
    </source>
</reference>
<keyword evidence="4" id="KW-0862">Zinc</keyword>
<dbReference type="Proteomes" id="UP000789759">
    <property type="component" value="Unassembled WGS sequence"/>
</dbReference>
<evidence type="ECO:0000313" key="6">
    <source>
        <dbReference type="EMBL" id="CAG8540925.1"/>
    </source>
</evidence>
<gene>
    <name evidence="6" type="ORF">CPELLU_LOCUS4295</name>
</gene>
<proteinExistence type="predicted"/>
<dbReference type="EMBL" id="CAJVQA010002225">
    <property type="protein sequence ID" value="CAG8540925.1"/>
    <property type="molecule type" value="Genomic_DNA"/>
</dbReference>
<dbReference type="AlphaFoldDB" id="A0A9N9FL94"/>
<keyword evidence="3" id="KW-0863">Zinc-finger</keyword>
<dbReference type="GO" id="GO:0005634">
    <property type="term" value="C:nucleus"/>
    <property type="evidence" value="ECO:0007669"/>
    <property type="project" value="UniProtKB-SubCell"/>
</dbReference>
<dbReference type="InterPro" id="IPR052035">
    <property type="entry name" value="ZnF_BED_domain_contain"/>
</dbReference>
<dbReference type="PANTHER" id="PTHR46481:SF10">
    <property type="entry name" value="ZINC FINGER BED DOMAIN-CONTAINING PROTEIN 39"/>
    <property type="match status" value="1"/>
</dbReference>
<evidence type="ECO:0000313" key="7">
    <source>
        <dbReference type="Proteomes" id="UP000789759"/>
    </source>
</evidence>
<keyword evidence="5" id="KW-0539">Nucleus</keyword>
<evidence type="ECO:0000256" key="2">
    <source>
        <dbReference type="ARBA" id="ARBA00022723"/>
    </source>
</evidence>
<dbReference type="GO" id="GO:0008270">
    <property type="term" value="F:zinc ion binding"/>
    <property type="evidence" value="ECO:0007669"/>
    <property type="project" value="UniProtKB-KW"/>
</dbReference>
<organism evidence="6 7">
    <name type="scientific">Cetraspora pellucida</name>
    <dbReference type="NCBI Taxonomy" id="1433469"/>
    <lineage>
        <taxon>Eukaryota</taxon>
        <taxon>Fungi</taxon>
        <taxon>Fungi incertae sedis</taxon>
        <taxon>Mucoromycota</taxon>
        <taxon>Glomeromycotina</taxon>
        <taxon>Glomeromycetes</taxon>
        <taxon>Diversisporales</taxon>
        <taxon>Gigasporaceae</taxon>
        <taxon>Cetraspora</taxon>
    </lineage>
</organism>
<evidence type="ECO:0000256" key="4">
    <source>
        <dbReference type="ARBA" id="ARBA00022833"/>
    </source>
</evidence>